<dbReference type="PROSITE" id="PS50937">
    <property type="entry name" value="HTH_MERR_2"/>
    <property type="match status" value="1"/>
</dbReference>
<dbReference type="InterPro" id="IPR000551">
    <property type="entry name" value="MerR-type_HTH_dom"/>
</dbReference>
<dbReference type="InterPro" id="IPR009061">
    <property type="entry name" value="DNA-bd_dom_put_sf"/>
</dbReference>
<dbReference type="PANTHER" id="PTHR30204">
    <property type="entry name" value="REDOX-CYCLING DRUG-SENSING TRANSCRIPTIONAL ACTIVATOR SOXR"/>
    <property type="match status" value="1"/>
</dbReference>
<comment type="subcellular location">
    <subcellularLocation>
        <location evidence="1">Cytoplasm</location>
    </subcellularLocation>
</comment>
<dbReference type="PANTHER" id="PTHR30204:SF94">
    <property type="entry name" value="HEAVY METAL-DEPENDENT TRANSCRIPTIONAL REGULATOR HI_0293-RELATED"/>
    <property type="match status" value="1"/>
</dbReference>
<comment type="caution">
    <text evidence="8">The sequence shown here is derived from an EMBL/GenBank/DDBJ whole genome shotgun (WGS) entry which is preliminary data.</text>
</comment>
<dbReference type="GO" id="GO:0003677">
    <property type="term" value="F:DNA binding"/>
    <property type="evidence" value="ECO:0007669"/>
    <property type="project" value="UniProtKB-KW"/>
</dbReference>
<dbReference type="InterPro" id="IPR047057">
    <property type="entry name" value="MerR_fam"/>
</dbReference>
<dbReference type="SMART" id="SM00422">
    <property type="entry name" value="HTH_MERR"/>
    <property type="match status" value="1"/>
</dbReference>
<keyword evidence="4" id="KW-0238">DNA-binding</keyword>
<dbReference type="CDD" id="cd01108">
    <property type="entry name" value="HTH_CueR"/>
    <property type="match status" value="1"/>
</dbReference>
<organism evidence="8 9">
    <name type="scientific">Muricoccus pecuniae</name>
    <dbReference type="NCBI Taxonomy" id="693023"/>
    <lineage>
        <taxon>Bacteria</taxon>
        <taxon>Pseudomonadati</taxon>
        <taxon>Pseudomonadota</taxon>
        <taxon>Alphaproteobacteria</taxon>
        <taxon>Acetobacterales</taxon>
        <taxon>Roseomonadaceae</taxon>
        <taxon>Muricoccus</taxon>
    </lineage>
</organism>
<evidence type="ECO:0000256" key="5">
    <source>
        <dbReference type="ARBA" id="ARBA00023163"/>
    </source>
</evidence>
<keyword evidence="2" id="KW-0963">Cytoplasm</keyword>
<feature type="region of interest" description="Disordered" evidence="6">
    <location>
        <begin position="131"/>
        <end position="162"/>
    </location>
</feature>
<dbReference type="EMBL" id="JACIJD010000010">
    <property type="protein sequence ID" value="MBB5694416.1"/>
    <property type="molecule type" value="Genomic_DNA"/>
</dbReference>
<dbReference type="NCBIfam" id="TIGR02044">
    <property type="entry name" value="CueR"/>
    <property type="match status" value="1"/>
</dbReference>
<dbReference type="Gene3D" id="1.10.1660.10">
    <property type="match status" value="1"/>
</dbReference>
<accession>A0A840Y2N7</accession>
<name>A0A840Y2N7_9PROT</name>
<dbReference type="Pfam" id="PF00376">
    <property type="entry name" value="MerR"/>
    <property type="match status" value="1"/>
</dbReference>
<feature type="domain" description="HTH merR-type" evidence="7">
    <location>
        <begin position="1"/>
        <end position="69"/>
    </location>
</feature>
<dbReference type="GO" id="GO:0003700">
    <property type="term" value="F:DNA-binding transcription factor activity"/>
    <property type="evidence" value="ECO:0007669"/>
    <property type="project" value="InterPro"/>
</dbReference>
<keyword evidence="5" id="KW-0804">Transcription</keyword>
<evidence type="ECO:0000256" key="1">
    <source>
        <dbReference type="ARBA" id="ARBA00004496"/>
    </source>
</evidence>
<evidence type="ECO:0000313" key="8">
    <source>
        <dbReference type="EMBL" id="MBB5694416.1"/>
    </source>
</evidence>
<dbReference type="GO" id="GO:0005507">
    <property type="term" value="F:copper ion binding"/>
    <property type="evidence" value="ECO:0007669"/>
    <property type="project" value="InterPro"/>
</dbReference>
<reference evidence="8 9" key="1">
    <citation type="submission" date="2020-08" db="EMBL/GenBank/DDBJ databases">
        <title>Genomic Encyclopedia of Type Strains, Phase IV (KMG-IV): sequencing the most valuable type-strain genomes for metagenomic binning, comparative biology and taxonomic classification.</title>
        <authorList>
            <person name="Goeker M."/>
        </authorList>
    </citation>
    <scope>NUCLEOTIDE SEQUENCE [LARGE SCALE GENOMIC DNA]</scope>
    <source>
        <strain evidence="8 9">DSM 25622</strain>
    </source>
</reference>
<evidence type="ECO:0000256" key="4">
    <source>
        <dbReference type="ARBA" id="ARBA00023125"/>
    </source>
</evidence>
<dbReference type="RefSeq" id="WP_184518504.1">
    <property type="nucleotide sequence ID" value="NZ_JACIJD010000010.1"/>
</dbReference>
<dbReference type="GO" id="GO:0045893">
    <property type="term" value="P:positive regulation of DNA-templated transcription"/>
    <property type="evidence" value="ECO:0007669"/>
    <property type="project" value="InterPro"/>
</dbReference>
<dbReference type="SUPFAM" id="SSF46955">
    <property type="entry name" value="Putative DNA-binding domain"/>
    <property type="match status" value="1"/>
</dbReference>
<evidence type="ECO:0000256" key="3">
    <source>
        <dbReference type="ARBA" id="ARBA00023015"/>
    </source>
</evidence>
<dbReference type="InterPro" id="IPR015358">
    <property type="entry name" value="Tscrpt_reg_MerR_DNA-bd"/>
</dbReference>
<sequence length="162" mass="17542">MNIGQAAKASGVSAKMLRYYESIGLLAQAGRTEAGYRVYSDADVRTLRFVRRARDLGLSLERIKLLIGLWQDDDRASADVKRIATEHAAELRTKIAELTQMCEALEGMAAACHGDHRPECPILDDIARGGQAEAAPNGSKRLGTRREAPGAGAHRAIQGAMR</sequence>
<protein>
    <submittedName>
        <fullName evidence="8">MerR family copper efflux transcriptional regulator</fullName>
    </submittedName>
</protein>
<proteinExistence type="predicted"/>
<evidence type="ECO:0000313" key="9">
    <source>
        <dbReference type="Proteomes" id="UP000580654"/>
    </source>
</evidence>
<evidence type="ECO:0000259" key="7">
    <source>
        <dbReference type="PROSITE" id="PS50937"/>
    </source>
</evidence>
<evidence type="ECO:0000256" key="6">
    <source>
        <dbReference type="SAM" id="MobiDB-lite"/>
    </source>
</evidence>
<dbReference type="GO" id="GO:0005737">
    <property type="term" value="C:cytoplasm"/>
    <property type="evidence" value="ECO:0007669"/>
    <property type="project" value="UniProtKB-SubCell"/>
</dbReference>
<dbReference type="Pfam" id="PF09278">
    <property type="entry name" value="MerR-DNA-bind"/>
    <property type="match status" value="1"/>
</dbReference>
<keyword evidence="3" id="KW-0805">Transcription regulation</keyword>
<dbReference type="PRINTS" id="PR00040">
    <property type="entry name" value="HTHMERR"/>
</dbReference>
<gene>
    <name evidence="8" type="ORF">FHS87_002462</name>
</gene>
<evidence type="ECO:0000256" key="2">
    <source>
        <dbReference type="ARBA" id="ARBA00022490"/>
    </source>
</evidence>
<dbReference type="InterPro" id="IPR011789">
    <property type="entry name" value="CueR"/>
</dbReference>
<dbReference type="Proteomes" id="UP000580654">
    <property type="component" value="Unassembled WGS sequence"/>
</dbReference>
<dbReference type="AlphaFoldDB" id="A0A840Y2N7"/>
<keyword evidence="9" id="KW-1185">Reference proteome</keyword>
<dbReference type="PROSITE" id="PS00552">
    <property type="entry name" value="HTH_MERR_1"/>
    <property type="match status" value="1"/>
</dbReference>